<protein>
    <submittedName>
        <fullName evidence="2">Uncharacterized protein</fullName>
    </submittedName>
</protein>
<evidence type="ECO:0000313" key="2">
    <source>
        <dbReference type="EMBL" id="OSX74195.1"/>
    </source>
</evidence>
<sequence>MGSDEDSGGAAVDPVQSSSDVSSKDGPTNLFNDYVGDNLGGGAGGDAHAGGDGPGGGESGGGDAGGDGSDGSGRDGAAAAALGAADAVGAAARHAAAADEPDDSPGALAAVDRYADLMAVELAVVLSGWERTAGALSTIYRLAAVGGGAAVVVGEGKRAVVVWKTWSRGRLIHLCSCGGRSGAESLGMRQWMSKSTNCLHARALRRVITSLVRRFNKPSLDVFLQRYPVLDNSATPATSKRQVFYATKTQKKRGFFAVPCSGTWSTVSVRPCVGKKSAKKGRVMRAACTHLSCNDHWLCRHAKAVNDWCEEARHAAELAGGTGSPALVQDADVLLSESMGRKRRPPPTDAARVAAQAEADARLSDESRWRNARNLLLCTGEINVCERYDILSEQAVAGGIPRPAGVLYGDSCFKCGAVYQAAAVKNTGGIFHTLRGRISVSLQQWLCACGTDDFFDGAHHGLFASTTQTVFTRTLVDVVAQIVFSGHSTLSSAPSVLCFLLETTKALPAGRNSLSRQTITAVVHRYSRTVIVSASLFRCSRCFSSPLRPYKAVVQDGQVI</sequence>
<reference evidence="2 3" key="1">
    <citation type="submission" date="2017-03" db="EMBL/GenBank/DDBJ databases">
        <title>WGS assembly of Porphyra umbilicalis.</title>
        <authorList>
            <person name="Brawley S.H."/>
            <person name="Blouin N.A."/>
            <person name="Ficko-Blean E."/>
            <person name="Wheeler G.L."/>
            <person name="Lohr M."/>
            <person name="Goodson H.V."/>
            <person name="Jenkins J.W."/>
            <person name="Blaby-Haas C.E."/>
            <person name="Helliwell K.E."/>
            <person name="Chan C."/>
            <person name="Marriage T."/>
            <person name="Bhattacharya D."/>
            <person name="Klein A.S."/>
            <person name="Badis Y."/>
            <person name="Brodie J."/>
            <person name="Cao Y."/>
            <person name="Collen J."/>
            <person name="Dittami S.M."/>
            <person name="Gachon C.M."/>
            <person name="Green B.R."/>
            <person name="Karpowicz S."/>
            <person name="Kim J.W."/>
            <person name="Kudahl U."/>
            <person name="Lin S."/>
            <person name="Michel G."/>
            <person name="Mittag M."/>
            <person name="Olson B.J."/>
            <person name="Pangilinan J."/>
            <person name="Peng Y."/>
            <person name="Qiu H."/>
            <person name="Shu S."/>
            <person name="Singer J.T."/>
            <person name="Smith A.G."/>
            <person name="Sprecher B.N."/>
            <person name="Wagner V."/>
            <person name="Wang W."/>
            <person name="Wang Z.-Y."/>
            <person name="Yan J."/>
            <person name="Yarish C."/>
            <person name="Zoeuner-Riek S."/>
            <person name="Zhuang Y."/>
            <person name="Zou Y."/>
            <person name="Lindquist E.A."/>
            <person name="Grimwood J."/>
            <person name="Barry K."/>
            <person name="Rokhsar D.S."/>
            <person name="Schmutz J."/>
            <person name="Stiller J.W."/>
            <person name="Grossman A.R."/>
            <person name="Prochnik S.E."/>
        </authorList>
    </citation>
    <scope>NUCLEOTIDE SEQUENCE [LARGE SCALE GENOMIC DNA]</scope>
    <source>
        <strain evidence="2">4086291</strain>
    </source>
</reference>
<dbReference type="Proteomes" id="UP000218209">
    <property type="component" value="Unassembled WGS sequence"/>
</dbReference>
<feature type="compositionally biased region" description="Gly residues" evidence="1">
    <location>
        <begin position="38"/>
        <end position="71"/>
    </location>
</feature>
<dbReference type="AlphaFoldDB" id="A0A1X6P091"/>
<name>A0A1X6P091_PORUM</name>
<dbReference type="EMBL" id="KV918959">
    <property type="protein sequence ID" value="OSX74195.1"/>
    <property type="molecule type" value="Genomic_DNA"/>
</dbReference>
<accession>A0A1X6P091</accession>
<evidence type="ECO:0000313" key="3">
    <source>
        <dbReference type="Proteomes" id="UP000218209"/>
    </source>
</evidence>
<feature type="region of interest" description="Disordered" evidence="1">
    <location>
        <begin position="1"/>
        <end position="77"/>
    </location>
</feature>
<feature type="compositionally biased region" description="Low complexity" evidence="1">
    <location>
        <begin position="12"/>
        <end position="25"/>
    </location>
</feature>
<proteinExistence type="predicted"/>
<gene>
    <name evidence="2" type="ORF">BU14_0303s0026</name>
</gene>
<evidence type="ECO:0000256" key="1">
    <source>
        <dbReference type="SAM" id="MobiDB-lite"/>
    </source>
</evidence>
<keyword evidence="3" id="KW-1185">Reference proteome</keyword>
<organism evidence="2 3">
    <name type="scientific">Porphyra umbilicalis</name>
    <name type="common">Purple laver</name>
    <name type="synonym">Red alga</name>
    <dbReference type="NCBI Taxonomy" id="2786"/>
    <lineage>
        <taxon>Eukaryota</taxon>
        <taxon>Rhodophyta</taxon>
        <taxon>Bangiophyceae</taxon>
        <taxon>Bangiales</taxon>
        <taxon>Bangiaceae</taxon>
        <taxon>Porphyra</taxon>
    </lineage>
</organism>